<dbReference type="InterPro" id="IPR012677">
    <property type="entry name" value="Nucleotide-bd_a/b_plait_sf"/>
</dbReference>
<keyword evidence="7" id="KW-1185">Reference proteome</keyword>
<organism evidence="6 7">
    <name type="scientific">Nannochloropsis gaditana</name>
    <dbReference type="NCBI Taxonomy" id="72520"/>
    <lineage>
        <taxon>Eukaryota</taxon>
        <taxon>Sar</taxon>
        <taxon>Stramenopiles</taxon>
        <taxon>Ochrophyta</taxon>
        <taxon>Eustigmatophyceae</taxon>
        <taxon>Eustigmatales</taxon>
        <taxon>Monodopsidaceae</taxon>
        <taxon>Nannochloropsis</taxon>
    </lineage>
</organism>
<protein>
    <submittedName>
        <fullName evidence="6">Heterogeneous nuclear</fullName>
    </submittedName>
</protein>
<dbReference type="Proteomes" id="UP000019335">
    <property type="component" value="Chromosome 18"/>
</dbReference>
<dbReference type="CDD" id="cd12254">
    <property type="entry name" value="RRM_hnRNPH_ESRPs_RBM12_like"/>
    <property type="match status" value="2"/>
</dbReference>
<name>W7T819_9STRA</name>
<evidence type="ECO:0000256" key="2">
    <source>
        <dbReference type="ARBA" id="ARBA00022884"/>
    </source>
</evidence>
<feature type="domain" description="RRM" evidence="5">
    <location>
        <begin position="303"/>
        <end position="381"/>
    </location>
</feature>
<feature type="region of interest" description="Disordered" evidence="4">
    <location>
        <begin position="407"/>
        <end position="431"/>
    </location>
</feature>
<dbReference type="PANTHER" id="PTHR13976">
    <property type="entry name" value="HETEROGENEOUS NUCLEAR RIBONUCLEOPROTEIN-RELATED"/>
    <property type="match status" value="1"/>
</dbReference>
<evidence type="ECO:0000256" key="3">
    <source>
        <dbReference type="PROSITE-ProRule" id="PRU00176"/>
    </source>
</evidence>
<accession>W7T819</accession>
<reference evidence="6 7" key="1">
    <citation type="journal article" date="2014" name="Mol. Plant">
        <title>Chromosome Scale Genome Assembly and Transcriptome Profiling of Nannochloropsis gaditana in Nitrogen Depletion.</title>
        <authorList>
            <person name="Corteggiani Carpinelli E."/>
            <person name="Telatin A."/>
            <person name="Vitulo N."/>
            <person name="Forcato C."/>
            <person name="D'Angelo M."/>
            <person name="Schiavon R."/>
            <person name="Vezzi A."/>
            <person name="Giacometti G.M."/>
            <person name="Morosinotto T."/>
            <person name="Valle G."/>
        </authorList>
    </citation>
    <scope>NUCLEOTIDE SEQUENCE [LARGE SCALE GENOMIC DNA]</scope>
    <source>
        <strain evidence="6 7">B-31</strain>
    </source>
</reference>
<dbReference type="InterPro" id="IPR035979">
    <property type="entry name" value="RBD_domain_sf"/>
</dbReference>
<dbReference type="InterPro" id="IPR000504">
    <property type="entry name" value="RRM_dom"/>
</dbReference>
<comment type="caution">
    <text evidence="6">The sequence shown here is derived from an EMBL/GenBank/DDBJ whole genome shotgun (WGS) entry which is preliminary data.</text>
</comment>
<dbReference type="PROSITE" id="PS50102">
    <property type="entry name" value="RRM"/>
    <property type="match status" value="1"/>
</dbReference>
<dbReference type="SMART" id="SM00360">
    <property type="entry name" value="RRM"/>
    <property type="match status" value="2"/>
</dbReference>
<dbReference type="SUPFAM" id="SSF54928">
    <property type="entry name" value="RNA-binding domain, RBD"/>
    <property type="match status" value="2"/>
</dbReference>
<evidence type="ECO:0000256" key="1">
    <source>
        <dbReference type="ARBA" id="ARBA00022737"/>
    </source>
</evidence>
<evidence type="ECO:0000313" key="7">
    <source>
        <dbReference type="Proteomes" id="UP000019335"/>
    </source>
</evidence>
<feature type="compositionally biased region" description="Low complexity" evidence="4">
    <location>
        <begin position="407"/>
        <end position="416"/>
    </location>
</feature>
<dbReference type="InterPro" id="IPR050666">
    <property type="entry name" value="ESRP"/>
</dbReference>
<dbReference type="Gene3D" id="3.30.70.330">
    <property type="match status" value="2"/>
</dbReference>
<keyword evidence="2 3" id="KW-0694">RNA-binding</keyword>
<sequence length="431" mass="47590">MERHNPNQSIIDAPHQGAVEYSPLHPQMYGMTPGQALVSPFGPIQTMSSSALPHLWPSDAHMRQFGNYPPIHMGPLEYSEAVDRDIEETLEDLLGPFPALRLRGLPFDAGVRDVITFFHGMGVLDVVMTSKGECIVLFNTLMDMQLGLGKDTQNMGRRYIEIFVAKRVDYYHAVRQRTEEGYYRRLHFRGDVHGFAWRTMRSQEGSFHDFNAALFYSNQPYQHPQAHLQAHTLHRALQMTPYQQPSYQTVPGAGLGPATTGLADTERQGETGKLAARQGQNVAAPTIPREVAIAATERAQNSGILKLRGLPFTCSSTDIRDFFEGFTVLSDDIQLILRADGRLTGEAFVSFSSVEDARSAQQSKDRSMLGTRYVELFHTTPEELARALNGQQHIAGSSAVCIGSSSAKTSESADSEISTSGRGEALTTLEA</sequence>
<evidence type="ECO:0000313" key="6">
    <source>
        <dbReference type="EMBL" id="EWM23160.1"/>
    </source>
</evidence>
<dbReference type="EMBL" id="AZIL01001816">
    <property type="protein sequence ID" value="EWM23160.1"/>
    <property type="molecule type" value="Genomic_DNA"/>
</dbReference>
<dbReference type="AlphaFoldDB" id="W7T819"/>
<dbReference type="OrthoDB" id="431068at2759"/>
<proteinExistence type="predicted"/>
<keyword evidence="1" id="KW-0677">Repeat</keyword>
<evidence type="ECO:0000256" key="4">
    <source>
        <dbReference type="SAM" id="MobiDB-lite"/>
    </source>
</evidence>
<dbReference type="Pfam" id="PF00076">
    <property type="entry name" value="RRM_1"/>
    <property type="match status" value="1"/>
</dbReference>
<gene>
    <name evidence="6" type="ORF">Naga_100043g12</name>
</gene>
<dbReference type="GO" id="GO:0003723">
    <property type="term" value="F:RNA binding"/>
    <property type="evidence" value="ECO:0007669"/>
    <property type="project" value="UniProtKB-UniRule"/>
</dbReference>
<evidence type="ECO:0000259" key="5">
    <source>
        <dbReference type="PROSITE" id="PS50102"/>
    </source>
</evidence>